<accession>A0A8J5RBK3</accession>
<feature type="compositionally biased region" description="Low complexity" evidence="1">
    <location>
        <begin position="49"/>
        <end position="72"/>
    </location>
</feature>
<protein>
    <recommendedName>
        <fullName evidence="2">No apical meristem-associated C-terminal domain-containing protein</fullName>
    </recommendedName>
</protein>
<reference evidence="3" key="1">
    <citation type="journal article" date="2021" name="bioRxiv">
        <title>Whole Genome Assembly and Annotation of Northern Wild Rice, Zizania palustris L., Supports a Whole Genome Duplication in the Zizania Genus.</title>
        <authorList>
            <person name="Haas M."/>
            <person name="Kono T."/>
            <person name="Macchietto M."/>
            <person name="Millas R."/>
            <person name="McGilp L."/>
            <person name="Shao M."/>
            <person name="Duquette J."/>
            <person name="Hirsch C.N."/>
            <person name="Kimball J."/>
        </authorList>
    </citation>
    <scope>NUCLEOTIDE SEQUENCE</scope>
    <source>
        <tissue evidence="3">Fresh leaf tissue</tissue>
    </source>
</reference>
<gene>
    <name evidence="3" type="ORF">GUJ93_ZPchr0008g13531</name>
</gene>
<feature type="compositionally biased region" description="Basic and acidic residues" evidence="1">
    <location>
        <begin position="172"/>
        <end position="182"/>
    </location>
</feature>
<feature type="domain" description="No apical meristem-associated C-terminal" evidence="2">
    <location>
        <begin position="103"/>
        <end position="213"/>
    </location>
</feature>
<comment type="caution">
    <text evidence="3">The sequence shown here is derived from an EMBL/GenBank/DDBJ whole genome shotgun (WGS) entry which is preliminary data.</text>
</comment>
<dbReference type="Pfam" id="PF14303">
    <property type="entry name" value="NAM-associated"/>
    <property type="match status" value="1"/>
</dbReference>
<feature type="compositionally biased region" description="Basic and acidic residues" evidence="1">
    <location>
        <begin position="202"/>
        <end position="215"/>
    </location>
</feature>
<dbReference type="OrthoDB" id="674687at2759"/>
<feature type="region of interest" description="Disordered" evidence="1">
    <location>
        <begin position="1"/>
        <end position="72"/>
    </location>
</feature>
<sequence length="226" mass="25815">MKLRVPPSVPPLAEVSPQYPSLPLAQSSLGLIPSPPAPQTGSRFGSQGLATQQQPLPRRPPAMARRATAPSRRVGLAPPLNVSAEIQQLQANKLYKTEDKQNRDFQYMHCYNILKYQPKWIEKRNQMSAPNISNKKQKTTLNSSSNIPKSIQNTDESNDRMPESATPTLERPLGRKKEKEKLRQHADRIYFEALDYMWDKKKAADAEKEMKKEQHYSQAYAFEQEK</sequence>
<feature type="region of interest" description="Disordered" evidence="1">
    <location>
        <begin position="202"/>
        <end position="226"/>
    </location>
</feature>
<evidence type="ECO:0000313" key="3">
    <source>
        <dbReference type="EMBL" id="KAG8047008.1"/>
    </source>
</evidence>
<evidence type="ECO:0000256" key="1">
    <source>
        <dbReference type="SAM" id="MobiDB-lite"/>
    </source>
</evidence>
<evidence type="ECO:0000259" key="2">
    <source>
        <dbReference type="Pfam" id="PF14303"/>
    </source>
</evidence>
<dbReference type="AlphaFoldDB" id="A0A8J5RBK3"/>
<name>A0A8J5RBK3_ZIZPA</name>
<evidence type="ECO:0000313" key="4">
    <source>
        <dbReference type="Proteomes" id="UP000729402"/>
    </source>
</evidence>
<feature type="compositionally biased region" description="Polar residues" evidence="1">
    <location>
        <begin position="129"/>
        <end position="155"/>
    </location>
</feature>
<proteinExistence type="predicted"/>
<dbReference type="Proteomes" id="UP000729402">
    <property type="component" value="Unassembled WGS sequence"/>
</dbReference>
<keyword evidence="4" id="KW-1185">Reference proteome</keyword>
<dbReference type="InterPro" id="IPR029466">
    <property type="entry name" value="NAM-associated_C"/>
</dbReference>
<feature type="region of interest" description="Disordered" evidence="1">
    <location>
        <begin position="129"/>
        <end position="182"/>
    </location>
</feature>
<organism evidence="3 4">
    <name type="scientific">Zizania palustris</name>
    <name type="common">Northern wild rice</name>
    <dbReference type="NCBI Taxonomy" id="103762"/>
    <lineage>
        <taxon>Eukaryota</taxon>
        <taxon>Viridiplantae</taxon>
        <taxon>Streptophyta</taxon>
        <taxon>Embryophyta</taxon>
        <taxon>Tracheophyta</taxon>
        <taxon>Spermatophyta</taxon>
        <taxon>Magnoliopsida</taxon>
        <taxon>Liliopsida</taxon>
        <taxon>Poales</taxon>
        <taxon>Poaceae</taxon>
        <taxon>BOP clade</taxon>
        <taxon>Oryzoideae</taxon>
        <taxon>Oryzeae</taxon>
        <taxon>Zizaniinae</taxon>
        <taxon>Zizania</taxon>
    </lineage>
</organism>
<dbReference type="EMBL" id="JAAALK010000290">
    <property type="protein sequence ID" value="KAG8047008.1"/>
    <property type="molecule type" value="Genomic_DNA"/>
</dbReference>
<reference evidence="3" key="2">
    <citation type="submission" date="2021-02" db="EMBL/GenBank/DDBJ databases">
        <authorList>
            <person name="Kimball J.A."/>
            <person name="Haas M.W."/>
            <person name="Macchietto M."/>
            <person name="Kono T."/>
            <person name="Duquette J."/>
            <person name="Shao M."/>
        </authorList>
    </citation>
    <scope>NUCLEOTIDE SEQUENCE</scope>
    <source>
        <tissue evidence="3">Fresh leaf tissue</tissue>
    </source>
</reference>